<reference evidence="1 2" key="1">
    <citation type="submission" date="2017-08" db="EMBL/GenBank/DDBJ databases">
        <title>Analysis of Fusobacterium persistence and antibiotic response in human colorectal.</title>
        <authorList>
            <person name="Bullman S."/>
        </authorList>
    </citation>
    <scope>NUCLEOTIDE SEQUENCE [LARGE SCALE GENOMIC DNA]</scope>
    <source>
        <strain evidence="1 2">P2_CP</strain>
    </source>
</reference>
<evidence type="ECO:0000313" key="1">
    <source>
        <dbReference type="EMBL" id="PIM89230.1"/>
    </source>
</evidence>
<gene>
    <name evidence="1" type="ORF">CI114_09350</name>
</gene>
<protein>
    <recommendedName>
        <fullName evidence="3">PIN family toxin-antitoxin system</fullName>
    </recommendedName>
</protein>
<sequence>MLTPPVKKNSSLLARFLNEEKLRIRYKFSKLADKSASNMLRFARLILFNFYSKIWNVIHLFF</sequence>
<comment type="caution">
    <text evidence="1">The sequence shown here is derived from an EMBL/GenBank/DDBJ whole genome shotgun (WGS) entry which is preliminary data.</text>
</comment>
<proteinExistence type="predicted"/>
<accession>A0A2G9F7T9</accession>
<dbReference type="AlphaFoldDB" id="A0A2G9F7T9"/>
<evidence type="ECO:0000313" key="2">
    <source>
        <dbReference type="Proteomes" id="UP000230719"/>
    </source>
</evidence>
<dbReference type="Proteomes" id="UP000230719">
    <property type="component" value="Unassembled WGS sequence"/>
</dbReference>
<evidence type="ECO:0008006" key="3">
    <source>
        <dbReference type="Google" id="ProtNLM"/>
    </source>
</evidence>
<organism evidence="1 2">
    <name type="scientific">Fusobacterium animalis</name>
    <dbReference type="NCBI Taxonomy" id="76859"/>
    <lineage>
        <taxon>Bacteria</taxon>
        <taxon>Fusobacteriati</taxon>
        <taxon>Fusobacteriota</taxon>
        <taxon>Fusobacteriia</taxon>
        <taxon>Fusobacteriales</taxon>
        <taxon>Fusobacteriaceae</taxon>
        <taxon>Fusobacterium</taxon>
    </lineage>
</organism>
<dbReference type="EMBL" id="NPND01000032">
    <property type="protein sequence ID" value="PIM89230.1"/>
    <property type="molecule type" value="Genomic_DNA"/>
</dbReference>
<name>A0A2G9F7T9_9FUSO</name>